<dbReference type="Pfam" id="PF00069">
    <property type="entry name" value="Pkinase"/>
    <property type="match status" value="1"/>
</dbReference>
<dbReference type="GO" id="GO:0005524">
    <property type="term" value="F:ATP binding"/>
    <property type="evidence" value="ECO:0007669"/>
    <property type="project" value="InterPro"/>
</dbReference>
<dbReference type="Proteomes" id="UP000789739">
    <property type="component" value="Unassembled WGS sequence"/>
</dbReference>
<accession>A0A9N8Z112</accession>
<name>A0A9N8Z112_9GLOM</name>
<comment type="caution">
    <text evidence="2">The sequence shown here is derived from an EMBL/GenBank/DDBJ whole genome shotgun (WGS) entry which is preliminary data.</text>
</comment>
<protein>
    <submittedName>
        <fullName evidence="2">2897_t:CDS:1</fullName>
    </submittedName>
</protein>
<evidence type="ECO:0000259" key="1">
    <source>
        <dbReference type="PROSITE" id="PS50011"/>
    </source>
</evidence>
<dbReference type="EMBL" id="CAJVPI010000040">
    <property type="protein sequence ID" value="CAG8463952.1"/>
    <property type="molecule type" value="Genomic_DNA"/>
</dbReference>
<sequence>MEPVCDKIDYYEKNNLDRIIDTLQQAHSKGILHRDLRKCNILKDRDSRTIRVVDWGYAVDVHTSQPFAGGLDCASDLALKSVIERRSIVYQKSDDLVSLLRSFYLTLHGCNGLDIFAFGNKDFQGHAEKTMAFWKSHGQSELWQELFQLAESCDYQGLKNKIAELY</sequence>
<dbReference type="SUPFAM" id="SSF56112">
    <property type="entry name" value="Protein kinase-like (PK-like)"/>
    <property type="match status" value="1"/>
</dbReference>
<dbReference type="Gene3D" id="1.10.510.10">
    <property type="entry name" value="Transferase(Phosphotransferase) domain 1"/>
    <property type="match status" value="1"/>
</dbReference>
<dbReference type="PROSITE" id="PS50011">
    <property type="entry name" value="PROTEIN_KINASE_DOM"/>
    <property type="match status" value="1"/>
</dbReference>
<gene>
    <name evidence="2" type="ORF">PBRASI_LOCUS732</name>
</gene>
<dbReference type="AlphaFoldDB" id="A0A9N8Z112"/>
<dbReference type="InterPro" id="IPR000719">
    <property type="entry name" value="Prot_kinase_dom"/>
</dbReference>
<reference evidence="2" key="1">
    <citation type="submission" date="2021-06" db="EMBL/GenBank/DDBJ databases">
        <authorList>
            <person name="Kallberg Y."/>
            <person name="Tangrot J."/>
            <person name="Rosling A."/>
        </authorList>
    </citation>
    <scope>NUCLEOTIDE SEQUENCE</scope>
    <source>
        <strain evidence="2">BR232B</strain>
    </source>
</reference>
<dbReference type="OrthoDB" id="8905873at2759"/>
<dbReference type="GO" id="GO:0004672">
    <property type="term" value="F:protein kinase activity"/>
    <property type="evidence" value="ECO:0007669"/>
    <property type="project" value="InterPro"/>
</dbReference>
<organism evidence="2 3">
    <name type="scientific">Paraglomus brasilianum</name>
    <dbReference type="NCBI Taxonomy" id="144538"/>
    <lineage>
        <taxon>Eukaryota</taxon>
        <taxon>Fungi</taxon>
        <taxon>Fungi incertae sedis</taxon>
        <taxon>Mucoromycota</taxon>
        <taxon>Glomeromycotina</taxon>
        <taxon>Glomeromycetes</taxon>
        <taxon>Paraglomerales</taxon>
        <taxon>Paraglomeraceae</taxon>
        <taxon>Paraglomus</taxon>
    </lineage>
</organism>
<evidence type="ECO:0000313" key="3">
    <source>
        <dbReference type="Proteomes" id="UP000789739"/>
    </source>
</evidence>
<dbReference type="InterPro" id="IPR011009">
    <property type="entry name" value="Kinase-like_dom_sf"/>
</dbReference>
<evidence type="ECO:0000313" key="2">
    <source>
        <dbReference type="EMBL" id="CAG8463952.1"/>
    </source>
</evidence>
<keyword evidence="3" id="KW-1185">Reference proteome</keyword>
<proteinExistence type="predicted"/>
<feature type="domain" description="Protein kinase" evidence="1">
    <location>
        <begin position="1"/>
        <end position="166"/>
    </location>
</feature>